<proteinExistence type="predicted"/>
<reference evidence="1 2" key="1">
    <citation type="submission" date="2020-03" db="EMBL/GenBank/DDBJ databases">
        <title>Soil Listeria distribution.</title>
        <authorList>
            <person name="Liao J."/>
            <person name="Wiedmann M."/>
        </authorList>
    </citation>
    <scope>NUCLEOTIDE SEQUENCE [LARGE SCALE GENOMIC DNA]</scope>
    <source>
        <strain evidence="1 2">FSL L7-1699</strain>
    </source>
</reference>
<comment type="caution">
    <text evidence="1">The sequence shown here is derived from an EMBL/GenBank/DDBJ whole genome shotgun (WGS) entry which is preliminary data.</text>
</comment>
<sequence>MSIAESEREIEKACDAFYSAYKSRLMKTESSWKNAFNASVKCNMSLNDLTRTAEYMKRNMKEEFDDYINKFLYIYFKNKPETIDNEVIEICKIAVRMNVHKEIDRIFD</sequence>
<name>A0ABR6SIY0_9LIST</name>
<dbReference type="EMBL" id="JAARPH010000001">
    <property type="protein sequence ID" value="MBC1374195.1"/>
    <property type="molecule type" value="Genomic_DNA"/>
</dbReference>
<evidence type="ECO:0000313" key="2">
    <source>
        <dbReference type="Proteomes" id="UP000518829"/>
    </source>
</evidence>
<keyword evidence="2" id="KW-1185">Reference proteome</keyword>
<accession>A0ABR6SIY0</accession>
<dbReference type="RefSeq" id="WP_185318753.1">
    <property type="nucleotide sequence ID" value="NZ_JAARPH010000001.1"/>
</dbReference>
<dbReference type="Proteomes" id="UP000518829">
    <property type="component" value="Unassembled WGS sequence"/>
</dbReference>
<evidence type="ECO:0000313" key="1">
    <source>
        <dbReference type="EMBL" id="MBC1374195.1"/>
    </source>
</evidence>
<organism evidence="1 2">
    <name type="scientific">Listeria farberi</name>
    <dbReference type="NCBI Taxonomy" id="2713500"/>
    <lineage>
        <taxon>Bacteria</taxon>
        <taxon>Bacillati</taxon>
        <taxon>Bacillota</taxon>
        <taxon>Bacilli</taxon>
        <taxon>Bacillales</taxon>
        <taxon>Listeriaceae</taxon>
        <taxon>Listeria</taxon>
    </lineage>
</organism>
<gene>
    <name evidence="1" type="ORF">HB839_01505</name>
</gene>
<protein>
    <submittedName>
        <fullName evidence="1">Uncharacterized protein</fullName>
    </submittedName>
</protein>